<name>A0A644ZLW8_9ZZZZ</name>
<comment type="caution">
    <text evidence="1">The sequence shown here is derived from an EMBL/GenBank/DDBJ whole genome shotgun (WGS) entry which is preliminary data.</text>
</comment>
<protein>
    <submittedName>
        <fullName evidence="1">Uncharacterized protein</fullName>
    </submittedName>
</protein>
<sequence length="79" mass="8188">MSKSAITPSFNGLIATIFPGVLPIINLASAPTAKGLLVALFIATTEGSLKTIPFPLTKTSVFAVPKSIPISLLLLKNPI</sequence>
<gene>
    <name evidence="1" type="ORF">SDC9_88013</name>
</gene>
<proteinExistence type="predicted"/>
<accession>A0A644ZLW8</accession>
<organism evidence="1">
    <name type="scientific">bioreactor metagenome</name>
    <dbReference type="NCBI Taxonomy" id="1076179"/>
    <lineage>
        <taxon>unclassified sequences</taxon>
        <taxon>metagenomes</taxon>
        <taxon>ecological metagenomes</taxon>
    </lineage>
</organism>
<dbReference type="EMBL" id="VSSQ01009344">
    <property type="protein sequence ID" value="MPM41358.1"/>
    <property type="molecule type" value="Genomic_DNA"/>
</dbReference>
<evidence type="ECO:0000313" key="1">
    <source>
        <dbReference type="EMBL" id="MPM41358.1"/>
    </source>
</evidence>
<dbReference type="AlphaFoldDB" id="A0A644ZLW8"/>
<reference evidence="1" key="1">
    <citation type="submission" date="2019-08" db="EMBL/GenBank/DDBJ databases">
        <authorList>
            <person name="Kucharzyk K."/>
            <person name="Murdoch R.W."/>
            <person name="Higgins S."/>
            <person name="Loffler F."/>
        </authorList>
    </citation>
    <scope>NUCLEOTIDE SEQUENCE</scope>
</reference>